<gene>
    <name evidence="8" type="ORF">GCK32_004719</name>
</gene>
<comment type="similarity">
    <text evidence="6">Belongs to the UTP23/FCF1 family. UTP23 subfamily.</text>
</comment>
<dbReference type="GO" id="GO:0032040">
    <property type="term" value="C:small-subunit processome"/>
    <property type="evidence" value="ECO:0007669"/>
    <property type="project" value="InterPro"/>
</dbReference>
<dbReference type="SUPFAM" id="SSF88723">
    <property type="entry name" value="PIN domain-like"/>
    <property type="match status" value="1"/>
</dbReference>
<evidence type="ECO:0000313" key="8">
    <source>
        <dbReference type="EMBL" id="KAK5973825.1"/>
    </source>
</evidence>
<comment type="function">
    <text evidence="5">Involved in rRNA-processing and ribosome biogenesis.</text>
</comment>
<keyword evidence="4" id="KW-0539">Nucleus</keyword>
<dbReference type="InterPro" id="IPR006984">
    <property type="entry name" value="Fcf1/UTP23"/>
</dbReference>
<dbReference type="InterPro" id="IPR031793">
    <property type="entry name" value="KICSTOR_ITFG2"/>
</dbReference>
<evidence type="ECO:0000256" key="2">
    <source>
        <dbReference type="ARBA" id="ARBA00022517"/>
    </source>
</evidence>
<evidence type="ECO:0000256" key="6">
    <source>
        <dbReference type="ARBA" id="ARBA00038503"/>
    </source>
</evidence>
<evidence type="ECO:0000256" key="1">
    <source>
        <dbReference type="ARBA" id="ARBA00004604"/>
    </source>
</evidence>
<keyword evidence="3" id="KW-0698">rRNA processing</keyword>
<dbReference type="FunFam" id="3.40.50.1010:FF:000006">
    <property type="entry name" value="rRNA-processing protein UTP23 homolog"/>
    <property type="match status" value="1"/>
</dbReference>
<evidence type="ECO:0000313" key="9">
    <source>
        <dbReference type="Proteomes" id="UP001331761"/>
    </source>
</evidence>
<dbReference type="Pfam" id="PF04900">
    <property type="entry name" value="Fcf1"/>
    <property type="match status" value="1"/>
</dbReference>
<dbReference type="Pfam" id="PF15907">
    <property type="entry name" value="Itfg2"/>
    <property type="match status" value="1"/>
</dbReference>
<sequence length="781" mass="86304">MSSTWEFIKRHKGKIIALGVLAGGAAAGTVYALHGKENLHGSPLSFTEESLKFEARRHYVFDTNHRACDQSIADIVPSLQTLVQRRFNIDLLIQKLKDSGDISVEEKVQIWEKIKVLSVARIIGIAYSYSLLTLALKAQISILAVDVCCQFEKAVTSTPSWLTTVKVQVENYLGFEQEPISDPMIETKSKEVAANRQIFIQCIEYLTCTESCSSISLTDRVNQEQMRELLDSIDARLSKLEMSFFSKLVAPLSEEERFSKDGVMQLLARLVKALESSNARQTLVSLIDFYLTAAVHAAAYGTCVSRQAEGISKNACADEFSKLLDCVKKQRLKRANRILTFFKYNYKISAPFRVLVDGTFSNAALANKINLREQLPKYLGGDVEIATTKCVLAELESLGSPVYGALVIARQFEVDVCPHTPTRPAAECLAHLARRATKGKTKYIIATNDDSLSEKLRTIAGTPILYIKYNAILLDRVSEVSKTAVDDIHKNELENLKAIKAVVLGEQNVKKKKKKIKMNTVSICPRSTLVGTLSAPSSSLLVLPATEHYPTQIVAGGTNGEVYFMKYDGSTDVVKMPAKSNSPVTALACGNLRGRVRMRPELIAISADGFLQCVHPPYSHASSVYSQIVQSNIAAAYVTDVDGDGQEELVVFMTDRVVRTFRWSFEDCRLHPINKWEVPNQISALAVGEASLRGAEAWLSQMGARFYVCVPFSGHQPNVIYPQSKEKPEIAPLLSFKTFSYATYLAVTLCGEILLIVVKGVVGSVVVYEIPVKNIVNELNV</sequence>
<dbReference type="CDD" id="cd09866">
    <property type="entry name" value="PIN_Fcf1-Utp23-H"/>
    <property type="match status" value="1"/>
</dbReference>
<dbReference type="Gene3D" id="3.40.50.1010">
    <property type="entry name" value="5'-nuclease"/>
    <property type="match status" value="1"/>
</dbReference>
<comment type="caution">
    <text evidence="8">The sequence shown here is derived from an EMBL/GenBank/DDBJ whole genome shotgun (WGS) entry which is preliminary data.</text>
</comment>
<protein>
    <recommendedName>
        <fullName evidence="7">rRNA-processing protein UTP23 homolog</fullName>
    </recommendedName>
</protein>
<evidence type="ECO:0000256" key="3">
    <source>
        <dbReference type="ARBA" id="ARBA00022552"/>
    </source>
</evidence>
<evidence type="ECO:0000256" key="5">
    <source>
        <dbReference type="ARBA" id="ARBA00037300"/>
    </source>
</evidence>
<keyword evidence="9" id="KW-1185">Reference proteome</keyword>
<dbReference type="PANTHER" id="PTHR12416">
    <property type="entry name" value="RRNA-PROCESSING PROTEIN UTP23 HOMOLOG"/>
    <property type="match status" value="1"/>
</dbReference>
<dbReference type="Proteomes" id="UP001331761">
    <property type="component" value="Unassembled WGS sequence"/>
</dbReference>
<accession>A0AAN8FPJ6</accession>
<name>A0AAN8FPJ6_TRICO</name>
<dbReference type="GO" id="GO:0006364">
    <property type="term" value="P:rRNA processing"/>
    <property type="evidence" value="ECO:0007669"/>
    <property type="project" value="UniProtKB-KW"/>
</dbReference>
<dbReference type="InterPro" id="IPR029060">
    <property type="entry name" value="PIN-like_dom_sf"/>
</dbReference>
<evidence type="ECO:0000256" key="7">
    <source>
        <dbReference type="ARBA" id="ARBA00071400"/>
    </source>
</evidence>
<keyword evidence="2" id="KW-0690">Ribosome biogenesis</keyword>
<dbReference type="AlphaFoldDB" id="A0AAN8FPJ6"/>
<comment type="subcellular location">
    <subcellularLocation>
        <location evidence="1">Nucleus</location>
        <location evidence="1">Nucleolus</location>
    </subcellularLocation>
</comment>
<organism evidence="8 9">
    <name type="scientific">Trichostrongylus colubriformis</name>
    <name type="common">Black scour worm</name>
    <dbReference type="NCBI Taxonomy" id="6319"/>
    <lineage>
        <taxon>Eukaryota</taxon>
        <taxon>Metazoa</taxon>
        <taxon>Ecdysozoa</taxon>
        <taxon>Nematoda</taxon>
        <taxon>Chromadorea</taxon>
        <taxon>Rhabditida</taxon>
        <taxon>Rhabditina</taxon>
        <taxon>Rhabditomorpha</taxon>
        <taxon>Strongyloidea</taxon>
        <taxon>Trichostrongylidae</taxon>
        <taxon>Trichostrongylus</taxon>
    </lineage>
</organism>
<evidence type="ECO:0000256" key="4">
    <source>
        <dbReference type="ARBA" id="ARBA00023242"/>
    </source>
</evidence>
<proteinExistence type="inferred from homology"/>
<reference evidence="8 9" key="1">
    <citation type="submission" date="2019-10" db="EMBL/GenBank/DDBJ databases">
        <title>Assembly and Annotation for the nematode Trichostrongylus colubriformis.</title>
        <authorList>
            <person name="Martin J."/>
        </authorList>
    </citation>
    <scope>NUCLEOTIDE SEQUENCE [LARGE SCALE GENOMIC DNA]</scope>
    <source>
        <strain evidence="8">G859</strain>
        <tissue evidence="8">Whole worm</tissue>
    </source>
</reference>
<dbReference type="EMBL" id="WIXE01015024">
    <property type="protein sequence ID" value="KAK5973825.1"/>
    <property type="molecule type" value="Genomic_DNA"/>
</dbReference>